<proteinExistence type="predicted"/>
<comment type="caution">
    <text evidence="1">The sequence shown here is derived from an EMBL/GenBank/DDBJ whole genome shotgun (WGS) entry which is preliminary data.</text>
</comment>
<name>A0A9P6WT76_RHIOR</name>
<reference evidence="1" key="1">
    <citation type="journal article" date="2020" name="Microb. Genom.">
        <title>Genetic diversity of clinical and environmental Mucorales isolates obtained from an investigation of mucormycosis cases among solid organ transplant recipients.</title>
        <authorList>
            <person name="Nguyen M.H."/>
            <person name="Kaul D."/>
            <person name="Muto C."/>
            <person name="Cheng S.J."/>
            <person name="Richter R.A."/>
            <person name="Bruno V.M."/>
            <person name="Liu G."/>
            <person name="Beyhan S."/>
            <person name="Sundermann A.J."/>
            <person name="Mounaud S."/>
            <person name="Pasculle A.W."/>
            <person name="Nierman W.C."/>
            <person name="Driscoll E."/>
            <person name="Cumbie R."/>
            <person name="Clancy C.J."/>
            <person name="Dupont C.L."/>
        </authorList>
    </citation>
    <scope>NUCLEOTIDE SEQUENCE</scope>
    <source>
        <strain evidence="1">GL11</strain>
    </source>
</reference>
<evidence type="ECO:0000313" key="1">
    <source>
        <dbReference type="EMBL" id="KAG1279931.1"/>
    </source>
</evidence>
<keyword evidence="2" id="KW-1185">Reference proteome</keyword>
<protein>
    <submittedName>
        <fullName evidence="1">Uncharacterized protein</fullName>
    </submittedName>
</protein>
<gene>
    <name evidence="1" type="ORF">G6F64_014556</name>
</gene>
<accession>A0A9P6WT76</accession>
<sequence>MRMHPTPALRRLRPEDDIDRLARQRGRIDRFREPRMIVGVDRGQQTPMIDQRGLDADSEQRMYIPCDLRNAVVAFCRAPRLEHHRRQSRGHLLQPLGGHAASLAFAVHAPIAERVHQRERQQDQRGRHQPVQC</sequence>
<dbReference type="Proteomes" id="UP000716291">
    <property type="component" value="Unassembled WGS sequence"/>
</dbReference>
<dbReference type="AlphaFoldDB" id="A0A9P6WT76"/>
<organism evidence="1 2">
    <name type="scientific">Rhizopus oryzae</name>
    <name type="common">Mucormycosis agent</name>
    <name type="synonym">Rhizopus arrhizus var. delemar</name>
    <dbReference type="NCBI Taxonomy" id="64495"/>
    <lineage>
        <taxon>Eukaryota</taxon>
        <taxon>Fungi</taxon>
        <taxon>Fungi incertae sedis</taxon>
        <taxon>Mucoromycota</taxon>
        <taxon>Mucoromycotina</taxon>
        <taxon>Mucoromycetes</taxon>
        <taxon>Mucorales</taxon>
        <taxon>Mucorineae</taxon>
        <taxon>Rhizopodaceae</taxon>
        <taxon>Rhizopus</taxon>
    </lineage>
</organism>
<evidence type="ECO:0000313" key="2">
    <source>
        <dbReference type="Proteomes" id="UP000716291"/>
    </source>
</evidence>
<dbReference type="EMBL" id="JAANQT010008796">
    <property type="protein sequence ID" value="KAG1279931.1"/>
    <property type="molecule type" value="Genomic_DNA"/>
</dbReference>